<evidence type="ECO:0000313" key="2">
    <source>
        <dbReference type="EMBL" id="KAJ5143352.1"/>
    </source>
</evidence>
<gene>
    <name evidence="2" type="ORF">N7515_002139</name>
</gene>
<dbReference type="Gene3D" id="3.90.1200.10">
    <property type="match status" value="1"/>
</dbReference>
<feature type="domain" description="Aminoglycoside phosphotransferase" evidence="1">
    <location>
        <begin position="72"/>
        <end position="238"/>
    </location>
</feature>
<proteinExistence type="predicted"/>
<dbReference type="InterPro" id="IPR002575">
    <property type="entry name" value="Aminoglycoside_PTrfase"/>
</dbReference>
<dbReference type="SUPFAM" id="SSF56112">
    <property type="entry name" value="Protein kinase-like (PK-like)"/>
    <property type="match status" value="1"/>
</dbReference>
<evidence type="ECO:0000259" key="1">
    <source>
        <dbReference type="Pfam" id="PF01636"/>
    </source>
</evidence>
<accession>A0A9W9HB01</accession>
<keyword evidence="3" id="KW-1185">Reference proteome</keyword>
<dbReference type="OrthoDB" id="5598852at2759"/>
<reference evidence="2" key="1">
    <citation type="submission" date="2022-11" db="EMBL/GenBank/DDBJ databases">
        <authorList>
            <person name="Petersen C."/>
        </authorList>
    </citation>
    <scope>NUCLEOTIDE SEQUENCE</scope>
    <source>
        <strain evidence="2">IBT 22155</strain>
    </source>
</reference>
<dbReference type="InterPro" id="IPR051678">
    <property type="entry name" value="AGP_Transferase"/>
</dbReference>
<dbReference type="Pfam" id="PF01636">
    <property type="entry name" value="APH"/>
    <property type="match status" value="1"/>
</dbReference>
<sequence>MIKLYNLDDTIDSFFASNPSVTRQQCDDFVRSHATDPSDQVIPVQIQGAFSYTVTAGSKLFQFRVEDSRIDQEIMTLAKAAHPEFVAVVNYHETIGTEQPLHIYEMEKLPGIPYILARDVSPIQPPESISRQQNTTRDFARFFAQSWNKRQPIQGDVTKALHAEFDQKFNVLAQILPPRFKSRLVSIRRDLLSLFSGALPFVLTHGDLCEMNILIDPESGKLTGIVDWAEARILPFGFSLWGFENVLGFMNSKGWHYYDNRRELESLFWKIFREEAEVFADDDLILIQRARAAGLFCRYGFISDGLGVNSVVGQPSPSSLAYLDGICTTTDQCPGELDKNV</sequence>
<dbReference type="EMBL" id="JAPQKL010000002">
    <property type="protein sequence ID" value="KAJ5143352.1"/>
    <property type="molecule type" value="Genomic_DNA"/>
</dbReference>
<comment type="caution">
    <text evidence="2">The sequence shown here is derived from an EMBL/GenBank/DDBJ whole genome shotgun (WGS) entry which is preliminary data.</text>
</comment>
<dbReference type="PANTHER" id="PTHR21310">
    <property type="entry name" value="AMINOGLYCOSIDE PHOSPHOTRANSFERASE-RELATED-RELATED"/>
    <property type="match status" value="1"/>
</dbReference>
<reference evidence="2" key="2">
    <citation type="journal article" date="2023" name="IMA Fungus">
        <title>Comparative genomic study of the Penicillium genus elucidates a diverse pangenome and 15 lateral gene transfer events.</title>
        <authorList>
            <person name="Petersen C."/>
            <person name="Sorensen T."/>
            <person name="Nielsen M.R."/>
            <person name="Sondergaard T.E."/>
            <person name="Sorensen J.L."/>
            <person name="Fitzpatrick D.A."/>
            <person name="Frisvad J.C."/>
            <person name="Nielsen K.L."/>
        </authorList>
    </citation>
    <scope>NUCLEOTIDE SEQUENCE</scope>
    <source>
        <strain evidence="2">IBT 22155</strain>
    </source>
</reference>
<name>A0A9W9HB01_9EURO</name>
<dbReference type="RefSeq" id="XP_056524996.1">
    <property type="nucleotide sequence ID" value="XM_056662883.1"/>
</dbReference>
<dbReference type="InterPro" id="IPR011009">
    <property type="entry name" value="Kinase-like_dom_sf"/>
</dbReference>
<dbReference type="PANTHER" id="PTHR21310:SF59">
    <property type="entry name" value="AMINOGLYCOSIDE PHOSPHOTRANSFERASE DOMAIN-CONTAINING PROTEIN"/>
    <property type="match status" value="1"/>
</dbReference>
<dbReference type="Proteomes" id="UP001149079">
    <property type="component" value="Unassembled WGS sequence"/>
</dbReference>
<organism evidence="2 3">
    <name type="scientific">Penicillium bovifimosum</name>
    <dbReference type="NCBI Taxonomy" id="126998"/>
    <lineage>
        <taxon>Eukaryota</taxon>
        <taxon>Fungi</taxon>
        <taxon>Dikarya</taxon>
        <taxon>Ascomycota</taxon>
        <taxon>Pezizomycotina</taxon>
        <taxon>Eurotiomycetes</taxon>
        <taxon>Eurotiomycetidae</taxon>
        <taxon>Eurotiales</taxon>
        <taxon>Aspergillaceae</taxon>
        <taxon>Penicillium</taxon>
    </lineage>
</organism>
<dbReference type="AlphaFoldDB" id="A0A9W9HB01"/>
<evidence type="ECO:0000313" key="3">
    <source>
        <dbReference type="Proteomes" id="UP001149079"/>
    </source>
</evidence>
<dbReference type="GeneID" id="81402053"/>
<protein>
    <recommendedName>
        <fullName evidence="1">Aminoglycoside phosphotransferase domain-containing protein</fullName>
    </recommendedName>
</protein>